<dbReference type="AlphaFoldDB" id="A0A7C2JYP6"/>
<name>A0A7C2JYP6_9PLAN</name>
<keyword evidence="2" id="KW-1133">Transmembrane helix</keyword>
<reference evidence="3" key="1">
    <citation type="journal article" date="2020" name="mSystems">
        <title>Genome- and Community-Level Interaction Insights into Carbon Utilization and Element Cycling Functions of Hydrothermarchaeota in Hydrothermal Sediment.</title>
        <authorList>
            <person name="Zhou Z."/>
            <person name="Liu Y."/>
            <person name="Xu W."/>
            <person name="Pan J."/>
            <person name="Luo Z.H."/>
            <person name="Li M."/>
        </authorList>
    </citation>
    <scope>NUCLEOTIDE SEQUENCE [LARGE SCALE GENOMIC DNA]</scope>
    <source>
        <strain evidence="3">SpSt-339</strain>
    </source>
</reference>
<feature type="region of interest" description="Disordered" evidence="1">
    <location>
        <begin position="118"/>
        <end position="145"/>
    </location>
</feature>
<feature type="transmembrane region" description="Helical" evidence="2">
    <location>
        <begin position="12"/>
        <end position="35"/>
    </location>
</feature>
<sequence>MIVRSPRRRGAALLMAMVAIAVCGAIAVALVKLAIMQRSQFVVDQRQAQAEWYAEAGADLARAAIAESADYAGETWTINSTDNGRERSATVAVAIDRDAKPPRVVVVAEYPIGELRRSRSRRELPLPPPPGATAVSALQPENRLP</sequence>
<gene>
    <name evidence="3" type="ORF">ENQ76_01570</name>
</gene>
<protein>
    <recommendedName>
        <fullName evidence="4">Type II secretion system protein</fullName>
    </recommendedName>
</protein>
<evidence type="ECO:0000313" key="3">
    <source>
        <dbReference type="EMBL" id="HEN14143.1"/>
    </source>
</evidence>
<evidence type="ECO:0008006" key="4">
    <source>
        <dbReference type="Google" id="ProtNLM"/>
    </source>
</evidence>
<dbReference type="EMBL" id="DSOK01000051">
    <property type="protein sequence ID" value="HEN14143.1"/>
    <property type="molecule type" value="Genomic_DNA"/>
</dbReference>
<organism evidence="3">
    <name type="scientific">Schlesneria paludicola</name>
    <dbReference type="NCBI Taxonomy" id="360056"/>
    <lineage>
        <taxon>Bacteria</taxon>
        <taxon>Pseudomonadati</taxon>
        <taxon>Planctomycetota</taxon>
        <taxon>Planctomycetia</taxon>
        <taxon>Planctomycetales</taxon>
        <taxon>Planctomycetaceae</taxon>
        <taxon>Schlesneria</taxon>
    </lineage>
</organism>
<keyword evidence="2" id="KW-0472">Membrane</keyword>
<evidence type="ECO:0000256" key="1">
    <source>
        <dbReference type="SAM" id="MobiDB-lite"/>
    </source>
</evidence>
<comment type="caution">
    <text evidence="3">The sequence shown here is derived from an EMBL/GenBank/DDBJ whole genome shotgun (WGS) entry which is preliminary data.</text>
</comment>
<keyword evidence="2" id="KW-0812">Transmembrane</keyword>
<evidence type="ECO:0000256" key="2">
    <source>
        <dbReference type="SAM" id="Phobius"/>
    </source>
</evidence>
<accession>A0A7C2JYP6</accession>
<proteinExistence type="predicted"/>